<dbReference type="SUPFAM" id="SSF53850">
    <property type="entry name" value="Periplasmic binding protein-like II"/>
    <property type="match status" value="1"/>
</dbReference>
<evidence type="ECO:0000259" key="5">
    <source>
        <dbReference type="PROSITE" id="PS50931"/>
    </source>
</evidence>
<dbReference type="InterPro" id="IPR036388">
    <property type="entry name" value="WH-like_DNA-bd_sf"/>
</dbReference>
<dbReference type="GO" id="GO:0005829">
    <property type="term" value="C:cytosol"/>
    <property type="evidence" value="ECO:0007669"/>
    <property type="project" value="TreeGrafter"/>
</dbReference>
<dbReference type="Pfam" id="PF03466">
    <property type="entry name" value="LysR_substrate"/>
    <property type="match status" value="1"/>
</dbReference>
<gene>
    <name evidence="6" type="ORF">IAD46_04135</name>
</gene>
<evidence type="ECO:0000256" key="3">
    <source>
        <dbReference type="ARBA" id="ARBA00023125"/>
    </source>
</evidence>
<dbReference type="Pfam" id="PF00126">
    <property type="entry name" value="HTH_1"/>
    <property type="match status" value="1"/>
</dbReference>
<dbReference type="PROSITE" id="PS50931">
    <property type="entry name" value="HTH_LYSR"/>
    <property type="match status" value="1"/>
</dbReference>
<dbReference type="Gene3D" id="1.10.10.10">
    <property type="entry name" value="Winged helix-like DNA-binding domain superfamily/Winged helix DNA-binding domain"/>
    <property type="match status" value="1"/>
</dbReference>
<protein>
    <submittedName>
        <fullName evidence="6">LysR family transcriptional regulator</fullName>
    </submittedName>
</protein>
<name>A0A9D1GR78_9MOLU</name>
<dbReference type="EMBL" id="DVLF01000125">
    <property type="protein sequence ID" value="HIT50197.1"/>
    <property type="molecule type" value="Genomic_DNA"/>
</dbReference>
<dbReference type="InterPro" id="IPR000847">
    <property type="entry name" value="LysR_HTH_N"/>
</dbReference>
<keyword evidence="4" id="KW-0804">Transcription</keyword>
<reference evidence="6" key="1">
    <citation type="submission" date="2020-10" db="EMBL/GenBank/DDBJ databases">
        <authorList>
            <person name="Gilroy R."/>
        </authorList>
    </citation>
    <scope>NUCLEOTIDE SEQUENCE</scope>
    <source>
        <strain evidence="6">ChiW17-6978</strain>
    </source>
</reference>
<evidence type="ECO:0000256" key="1">
    <source>
        <dbReference type="ARBA" id="ARBA00009437"/>
    </source>
</evidence>
<sequence>MIETRLLYYFLEVAKEKSFSKAAFNLHITQPTLSKQIQDLEHYLNKKLFIRGKEITLTDDGLYLRDNALEIISLLEKTESNFSANEEITGDVFFGLGETFYMRFIAEKIKKVKEKQPKIRIRIFSYDFDPIHEKLQKGILDIGLFIGPIFYDDFEYFRLPYEDRFCLLAPKDSVLAQKKTISIHDLPDLPLIVSNQMMENKHIFDEFFPNKETLNIVATYNLIYNATHLVQNGLGYALCLKNLVCVADCDLVEVDFKEKLTVPLFIAIKRNRQQSKATKYFLNTILK</sequence>
<dbReference type="InterPro" id="IPR005119">
    <property type="entry name" value="LysR_subst-bd"/>
</dbReference>
<dbReference type="AlphaFoldDB" id="A0A9D1GR78"/>
<reference evidence="6" key="2">
    <citation type="journal article" date="2021" name="PeerJ">
        <title>Extensive microbial diversity within the chicken gut microbiome revealed by metagenomics and culture.</title>
        <authorList>
            <person name="Gilroy R."/>
            <person name="Ravi A."/>
            <person name="Getino M."/>
            <person name="Pursley I."/>
            <person name="Horton D.L."/>
            <person name="Alikhan N.F."/>
            <person name="Baker D."/>
            <person name="Gharbi K."/>
            <person name="Hall N."/>
            <person name="Watson M."/>
            <person name="Adriaenssens E.M."/>
            <person name="Foster-Nyarko E."/>
            <person name="Jarju S."/>
            <person name="Secka A."/>
            <person name="Antonio M."/>
            <person name="Oren A."/>
            <person name="Chaudhuri R.R."/>
            <person name="La Ragione R."/>
            <person name="Hildebrand F."/>
            <person name="Pallen M.J."/>
        </authorList>
    </citation>
    <scope>NUCLEOTIDE SEQUENCE</scope>
    <source>
        <strain evidence="6">ChiW17-6978</strain>
    </source>
</reference>
<feature type="domain" description="HTH lysR-type" evidence="5">
    <location>
        <begin position="2"/>
        <end position="58"/>
    </location>
</feature>
<comment type="similarity">
    <text evidence="1">Belongs to the LysR transcriptional regulatory family.</text>
</comment>
<accession>A0A9D1GR78</accession>
<evidence type="ECO:0000313" key="7">
    <source>
        <dbReference type="Proteomes" id="UP000886758"/>
    </source>
</evidence>
<dbReference type="PANTHER" id="PTHR30419">
    <property type="entry name" value="HTH-TYPE TRANSCRIPTIONAL REGULATOR YBHD"/>
    <property type="match status" value="1"/>
</dbReference>
<organism evidence="6 7">
    <name type="scientific">Candidatus Pelethenecus faecipullorum</name>
    <dbReference type="NCBI Taxonomy" id="2840900"/>
    <lineage>
        <taxon>Bacteria</taxon>
        <taxon>Bacillati</taxon>
        <taxon>Mycoplasmatota</taxon>
        <taxon>Mollicutes</taxon>
        <taxon>Candidatus Pelethenecus</taxon>
    </lineage>
</organism>
<dbReference type="Proteomes" id="UP000886758">
    <property type="component" value="Unassembled WGS sequence"/>
</dbReference>
<dbReference type="Gene3D" id="3.40.190.290">
    <property type="match status" value="1"/>
</dbReference>
<proteinExistence type="inferred from homology"/>
<dbReference type="PRINTS" id="PR00039">
    <property type="entry name" value="HTHLYSR"/>
</dbReference>
<dbReference type="CDD" id="cd05466">
    <property type="entry name" value="PBP2_LTTR_substrate"/>
    <property type="match status" value="1"/>
</dbReference>
<evidence type="ECO:0000256" key="4">
    <source>
        <dbReference type="ARBA" id="ARBA00023163"/>
    </source>
</evidence>
<dbReference type="GO" id="GO:0003677">
    <property type="term" value="F:DNA binding"/>
    <property type="evidence" value="ECO:0007669"/>
    <property type="project" value="UniProtKB-KW"/>
</dbReference>
<dbReference type="GO" id="GO:0003700">
    <property type="term" value="F:DNA-binding transcription factor activity"/>
    <property type="evidence" value="ECO:0007669"/>
    <property type="project" value="InterPro"/>
</dbReference>
<evidence type="ECO:0000256" key="2">
    <source>
        <dbReference type="ARBA" id="ARBA00023015"/>
    </source>
</evidence>
<keyword evidence="3" id="KW-0238">DNA-binding</keyword>
<comment type="caution">
    <text evidence="6">The sequence shown here is derived from an EMBL/GenBank/DDBJ whole genome shotgun (WGS) entry which is preliminary data.</text>
</comment>
<dbReference type="PANTHER" id="PTHR30419:SF8">
    <property type="entry name" value="NITROGEN ASSIMILATION TRANSCRIPTIONAL ACTIVATOR-RELATED"/>
    <property type="match status" value="1"/>
</dbReference>
<dbReference type="InterPro" id="IPR036390">
    <property type="entry name" value="WH_DNA-bd_sf"/>
</dbReference>
<dbReference type="InterPro" id="IPR050950">
    <property type="entry name" value="HTH-type_LysR_regulators"/>
</dbReference>
<dbReference type="SUPFAM" id="SSF46785">
    <property type="entry name" value="Winged helix' DNA-binding domain"/>
    <property type="match status" value="1"/>
</dbReference>
<keyword evidence="2" id="KW-0805">Transcription regulation</keyword>
<evidence type="ECO:0000313" key="6">
    <source>
        <dbReference type="EMBL" id="HIT50197.1"/>
    </source>
</evidence>